<organism evidence="2 3">
    <name type="scientific">Streptacidiphilus pinicola</name>
    <dbReference type="NCBI Taxonomy" id="2219663"/>
    <lineage>
        <taxon>Bacteria</taxon>
        <taxon>Bacillati</taxon>
        <taxon>Actinomycetota</taxon>
        <taxon>Actinomycetes</taxon>
        <taxon>Kitasatosporales</taxon>
        <taxon>Streptomycetaceae</taxon>
        <taxon>Streptacidiphilus</taxon>
    </lineage>
</organism>
<evidence type="ECO:0000313" key="2">
    <source>
        <dbReference type="EMBL" id="RAG84947.1"/>
    </source>
</evidence>
<evidence type="ECO:0000256" key="1">
    <source>
        <dbReference type="SAM" id="MobiDB-lite"/>
    </source>
</evidence>
<keyword evidence="3" id="KW-1185">Reference proteome</keyword>
<proteinExistence type="predicted"/>
<protein>
    <submittedName>
        <fullName evidence="2">Uncharacterized protein</fullName>
    </submittedName>
</protein>
<name>A0A2X0IJW9_9ACTN</name>
<gene>
    <name evidence="2" type="ORF">DN069_14075</name>
</gene>
<feature type="region of interest" description="Disordered" evidence="1">
    <location>
        <begin position="128"/>
        <end position="148"/>
    </location>
</feature>
<sequence length="167" mass="18470">MWTWIEVVEPWNRHAPYSPGDFRQWEPLGGGVDGCLPAHRFKTFDSAGDAIVDMGRWLDSEHRESAAYARSAALLPGAPDGEFLLWDMELVRGWMVLRVPEGAHPAAHAQATYRLWQEPAWDRFVHTTSGSGRERGLWSPKGPAASGPGAAPGGCLLLLLPFLRRLS</sequence>
<dbReference type="Proteomes" id="UP000248889">
    <property type="component" value="Unassembled WGS sequence"/>
</dbReference>
<reference evidence="2 3" key="1">
    <citation type="submission" date="2018-06" db="EMBL/GenBank/DDBJ databases">
        <title>Streptacidiphilus pinicola sp. nov., isolated from pine grove soil.</title>
        <authorList>
            <person name="Roh S.G."/>
            <person name="Park S."/>
            <person name="Kim M.-K."/>
            <person name="Yun B.-R."/>
            <person name="Park J."/>
            <person name="Kim M.J."/>
            <person name="Kim Y.S."/>
            <person name="Kim S.B."/>
        </authorList>
    </citation>
    <scope>NUCLEOTIDE SEQUENCE [LARGE SCALE GENOMIC DNA]</scope>
    <source>
        <strain evidence="2 3">MMS16-CNU450</strain>
    </source>
</reference>
<dbReference type="AlphaFoldDB" id="A0A2X0IJW9"/>
<evidence type="ECO:0000313" key="3">
    <source>
        <dbReference type="Proteomes" id="UP000248889"/>
    </source>
</evidence>
<dbReference type="EMBL" id="QKYN01000054">
    <property type="protein sequence ID" value="RAG84947.1"/>
    <property type="molecule type" value="Genomic_DNA"/>
</dbReference>
<comment type="caution">
    <text evidence="2">The sequence shown here is derived from an EMBL/GenBank/DDBJ whole genome shotgun (WGS) entry which is preliminary data.</text>
</comment>
<accession>A0A2X0IJW9</accession>